<organism evidence="2 3">
    <name type="scientific">Leptospira ryugenii</name>
    <dbReference type="NCBI Taxonomy" id="1917863"/>
    <lineage>
        <taxon>Bacteria</taxon>
        <taxon>Pseudomonadati</taxon>
        <taxon>Spirochaetota</taxon>
        <taxon>Spirochaetia</taxon>
        <taxon>Leptospirales</taxon>
        <taxon>Leptospiraceae</taxon>
        <taxon>Leptospira</taxon>
    </lineage>
</organism>
<evidence type="ECO:0000313" key="2">
    <source>
        <dbReference type="EMBL" id="GBF52147.1"/>
    </source>
</evidence>
<name>A0A2P2E5J9_9LEPT</name>
<feature type="transmembrane region" description="Helical" evidence="1">
    <location>
        <begin position="108"/>
        <end position="130"/>
    </location>
</feature>
<proteinExistence type="predicted"/>
<dbReference type="EMBL" id="BFBB01000017">
    <property type="protein sequence ID" value="GBF52147.1"/>
    <property type="molecule type" value="Genomic_DNA"/>
</dbReference>
<keyword evidence="3" id="KW-1185">Reference proteome</keyword>
<keyword evidence="1" id="KW-1133">Transmembrane helix</keyword>
<evidence type="ECO:0000313" key="3">
    <source>
        <dbReference type="Proteomes" id="UP000245133"/>
    </source>
</evidence>
<gene>
    <name evidence="2" type="ORF">LPTSP4_36850</name>
</gene>
<dbReference type="AlphaFoldDB" id="A0A2P2E5J9"/>
<accession>A0A2P2E5J9</accession>
<keyword evidence="1" id="KW-0472">Membrane</keyword>
<sequence>MKINFAIGLILMIFAYTENSAQSFFESQKQYRIQKPLSVNLGLNSVSNYFSVPFIGLTYTFNANHELGFDFINSRFRTSENPIFLPLSQSLLEFNESFIYKRNSGKIFYNYFLFDSPFNFILLSEFYLLLKIKLSF</sequence>
<dbReference type="Proteomes" id="UP000245133">
    <property type="component" value="Unassembled WGS sequence"/>
</dbReference>
<comment type="caution">
    <text evidence="2">The sequence shown here is derived from an EMBL/GenBank/DDBJ whole genome shotgun (WGS) entry which is preliminary data.</text>
</comment>
<keyword evidence="1" id="KW-0812">Transmembrane</keyword>
<protein>
    <submittedName>
        <fullName evidence="2">Uncharacterized protein</fullName>
    </submittedName>
</protein>
<evidence type="ECO:0000256" key="1">
    <source>
        <dbReference type="SAM" id="Phobius"/>
    </source>
</evidence>
<reference evidence="2 3" key="1">
    <citation type="submission" date="2018-02" db="EMBL/GenBank/DDBJ databases">
        <title>Novel Leptospira species isolated from soil and water in Japan.</title>
        <authorList>
            <person name="Nakao R."/>
            <person name="Masuzawa T."/>
        </authorList>
    </citation>
    <scope>NUCLEOTIDE SEQUENCE [LARGE SCALE GENOMIC DNA]</scope>
    <source>
        <strain evidence="2 3">YH101</strain>
    </source>
</reference>